<dbReference type="Pfam" id="PF01103">
    <property type="entry name" value="Omp85"/>
    <property type="match status" value="1"/>
</dbReference>
<sequence>MRKKINIRHHFLVTVCLAAILLPSCNPTKRLQSDEYLLQKNEIKFKDDIKADKDDLTETLRQRPNRKILGIFPFYVWAYNVPNPDKFEKRNEKRRKKLEKKNAKRAEKGKDPLNLQPFGSWWRETVGEAPVVYDSSATRRSEKQLETYLIKHGWFNAKVESEVDIRPSRQRVEVTYKITGNEPYVINSLAYEIPDTNLLVYTKTSRATRNNLKPGDQFNIEVLDEERQTLNEYFRNLGYYNFNKELIYFDVDSSLNKHTVDLTLGIIPRKIPYSGDPDSLLIVPYRTYKLNEITIIDRPASRSNPIAQVDTILLNDYVIIDQNQLKVHPKTLSQNVLFKQGEFYKLDQVTRTYRRLSSLPIVRATSIQFTPVSDDVNNRLLNCVIALTPSEKQNVALEWQGTNRGGFLGISGKVRYQNKNIFGGAETFEVNIFGGAEAQQLLTESQNTGSSDGDIKSNLNLNTIEFGPEISLTFPKFLLPVKVDRFSKSADPKTRLTANLSYQRRPDYERTRSFGSISYQWSETEQKKWNINPLEISLIKIARSPEFDAQLAEIGDPFLINSFQDHFIVDSKVGFTFSTYQSNIRLKNYYFYHGEIESAGNALRGLYDLSSAKKNENGSYEILNIPFAQYLKTLHDGRYYRIHNEKMSTAYRVSGGIGIPLKNLNVLPFEKSFFGGGANDIRAWQARTLGPGSYRDPERNFDKIGDILLEANVEYRFDLIKVVEGAFFIDAGNIWTINADAARPGANFDTDRFLSEIAFGAGTGLRLNFDFFLIRFDLALQMKDPSLDRGERWLFQPKKEYNSYIDNLNGDRPANQQLAYYNWRWNFNIGIGYPF</sequence>
<dbReference type="InterPro" id="IPR000184">
    <property type="entry name" value="Bac_surfAg_D15"/>
</dbReference>
<evidence type="ECO:0000256" key="2">
    <source>
        <dbReference type="ARBA" id="ARBA00022692"/>
    </source>
</evidence>
<dbReference type="PANTHER" id="PTHR12815">
    <property type="entry name" value="SORTING AND ASSEMBLY MACHINERY SAMM50 PROTEIN FAMILY MEMBER"/>
    <property type="match status" value="1"/>
</dbReference>
<feature type="domain" description="Bacterial surface antigen (D15)" evidence="8">
    <location>
        <begin position="629"/>
        <end position="795"/>
    </location>
</feature>
<evidence type="ECO:0000256" key="7">
    <source>
        <dbReference type="SAM" id="SignalP"/>
    </source>
</evidence>
<evidence type="ECO:0000256" key="1">
    <source>
        <dbReference type="ARBA" id="ARBA00004370"/>
    </source>
</evidence>
<dbReference type="PANTHER" id="PTHR12815:SF47">
    <property type="entry name" value="TRANSLOCATION AND ASSEMBLY MODULE SUBUNIT TAMA"/>
    <property type="match status" value="1"/>
</dbReference>
<dbReference type="Pfam" id="PF07244">
    <property type="entry name" value="POTRA"/>
    <property type="match status" value="2"/>
</dbReference>
<keyword evidence="2" id="KW-0812">Transmembrane</keyword>
<feature type="chain" id="PRO_5029855991" evidence="7">
    <location>
        <begin position="19"/>
        <end position="835"/>
    </location>
</feature>
<feature type="signal peptide" evidence="7">
    <location>
        <begin position="1"/>
        <end position="18"/>
    </location>
</feature>
<evidence type="ECO:0000259" key="9">
    <source>
        <dbReference type="Pfam" id="PF07244"/>
    </source>
</evidence>
<dbReference type="Gene3D" id="3.10.20.310">
    <property type="entry name" value="membrane protein fhac"/>
    <property type="match status" value="1"/>
</dbReference>
<dbReference type="Proteomes" id="UP000486602">
    <property type="component" value="Unassembled WGS sequence"/>
</dbReference>
<evidence type="ECO:0000256" key="3">
    <source>
        <dbReference type="ARBA" id="ARBA00022729"/>
    </source>
</evidence>
<evidence type="ECO:0000256" key="5">
    <source>
        <dbReference type="ARBA" id="ARBA00023237"/>
    </source>
</evidence>
<protein>
    <submittedName>
        <fullName evidence="10">BamA/TamA family outer membrane protein</fullName>
    </submittedName>
</protein>
<feature type="compositionally biased region" description="Basic and acidic residues" evidence="6">
    <location>
        <begin position="100"/>
        <end position="111"/>
    </location>
</feature>
<evidence type="ECO:0000259" key="8">
    <source>
        <dbReference type="Pfam" id="PF01103"/>
    </source>
</evidence>
<evidence type="ECO:0000313" key="11">
    <source>
        <dbReference type="Proteomes" id="UP000486602"/>
    </source>
</evidence>
<keyword evidence="5" id="KW-0998">Cell outer membrane</keyword>
<feature type="domain" description="POTRA" evidence="9">
    <location>
        <begin position="132"/>
        <end position="179"/>
    </location>
</feature>
<evidence type="ECO:0000256" key="6">
    <source>
        <dbReference type="SAM" id="MobiDB-lite"/>
    </source>
</evidence>
<dbReference type="Gene3D" id="2.40.160.50">
    <property type="entry name" value="membrane protein fhac: a member of the omp85/tpsb transporter family"/>
    <property type="match status" value="1"/>
</dbReference>
<proteinExistence type="predicted"/>
<dbReference type="AlphaFoldDB" id="A0A7K3WP61"/>
<dbReference type="EMBL" id="JAAGVY010000010">
    <property type="protein sequence ID" value="NEN23356.1"/>
    <property type="molecule type" value="Genomic_DNA"/>
</dbReference>
<keyword evidence="4" id="KW-0472">Membrane</keyword>
<dbReference type="InterPro" id="IPR039910">
    <property type="entry name" value="D15-like"/>
</dbReference>
<feature type="domain" description="POTRA" evidence="9">
    <location>
        <begin position="211"/>
        <end position="264"/>
    </location>
</feature>
<comment type="caution">
    <text evidence="10">The sequence shown here is derived from an EMBL/GenBank/DDBJ whole genome shotgun (WGS) entry which is preliminary data.</text>
</comment>
<comment type="subcellular location">
    <subcellularLocation>
        <location evidence="1">Membrane</location>
    </subcellularLocation>
</comment>
<reference evidence="10 11" key="1">
    <citation type="submission" date="2020-02" db="EMBL/GenBank/DDBJ databases">
        <title>Out from the shadows clarifying the taxonomy of the family Cryomorphaceae and related taxa by utilizing the GTDB taxonomic framework.</title>
        <authorList>
            <person name="Bowman J.P."/>
        </authorList>
    </citation>
    <scope>NUCLEOTIDE SEQUENCE [LARGE SCALE GENOMIC DNA]</scope>
    <source>
        <strain evidence="10 11">QSSC 1-22</strain>
    </source>
</reference>
<organism evidence="10 11">
    <name type="scientific">Cryomorpha ignava</name>
    <dbReference type="NCBI Taxonomy" id="101383"/>
    <lineage>
        <taxon>Bacteria</taxon>
        <taxon>Pseudomonadati</taxon>
        <taxon>Bacteroidota</taxon>
        <taxon>Flavobacteriia</taxon>
        <taxon>Flavobacteriales</taxon>
        <taxon>Cryomorphaceae</taxon>
        <taxon>Cryomorpha</taxon>
    </lineage>
</organism>
<feature type="region of interest" description="Disordered" evidence="6">
    <location>
        <begin position="88"/>
        <end position="112"/>
    </location>
</feature>
<name>A0A7K3WP61_9FLAO</name>
<evidence type="ECO:0000256" key="4">
    <source>
        <dbReference type="ARBA" id="ARBA00023136"/>
    </source>
</evidence>
<keyword evidence="11" id="KW-1185">Reference proteome</keyword>
<keyword evidence="3 7" id="KW-0732">Signal</keyword>
<dbReference type="RefSeq" id="WP_163284503.1">
    <property type="nucleotide sequence ID" value="NZ_JAAGVY010000010.1"/>
</dbReference>
<accession>A0A7K3WP61</accession>
<dbReference type="GO" id="GO:0019867">
    <property type="term" value="C:outer membrane"/>
    <property type="evidence" value="ECO:0007669"/>
    <property type="project" value="InterPro"/>
</dbReference>
<gene>
    <name evidence="10" type="ORF">G3O08_07570</name>
</gene>
<evidence type="ECO:0000313" key="10">
    <source>
        <dbReference type="EMBL" id="NEN23356.1"/>
    </source>
</evidence>
<dbReference type="InterPro" id="IPR010827">
    <property type="entry name" value="BamA/TamA_POTRA"/>
</dbReference>